<dbReference type="EMBL" id="VNHO01000020">
    <property type="protein sequence ID" value="TYP51667.1"/>
    <property type="molecule type" value="Genomic_DNA"/>
</dbReference>
<dbReference type="OrthoDB" id="9814222at2"/>
<evidence type="ECO:0000256" key="13">
    <source>
        <dbReference type="ARBA" id="ARBA00022989"/>
    </source>
</evidence>
<dbReference type="GO" id="GO:0009401">
    <property type="term" value="P:phosphoenolpyruvate-dependent sugar phosphotransferase system"/>
    <property type="evidence" value="ECO:0007669"/>
    <property type="project" value="UniProtKB-KW"/>
</dbReference>
<evidence type="ECO:0000256" key="2">
    <source>
        <dbReference type="ARBA" id="ARBA00002434"/>
    </source>
</evidence>
<dbReference type="RefSeq" id="WP_148867510.1">
    <property type="nucleotide sequence ID" value="NZ_VNHO01000020.1"/>
</dbReference>
<feature type="transmembrane region" description="Helical" evidence="16">
    <location>
        <begin position="266"/>
        <end position="288"/>
    </location>
</feature>
<feature type="transmembrane region" description="Helical" evidence="16">
    <location>
        <begin position="242"/>
        <end position="260"/>
    </location>
</feature>
<evidence type="ECO:0000256" key="9">
    <source>
        <dbReference type="ARBA" id="ARBA00022597"/>
    </source>
</evidence>
<dbReference type="InterPro" id="IPR029503">
    <property type="entry name" value="PTS_EIIB_mannitol"/>
</dbReference>
<feature type="transmembrane region" description="Helical" evidence="16">
    <location>
        <begin position="44"/>
        <end position="63"/>
    </location>
</feature>
<evidence type="ECO:0000313" key="20">
    <source>
        <dbReference type="Proteomes" id="UP000322294"/>
    </source>
</evidence>
<comment type="caution">
    <text evidence="19">The sequence shown here is derived from an EMBL/GenBank/DDBJ whole genome shotgun (WGS) entry which is preliminary data.</text>
</comment>
<dbReference type="NCBIfam" id="NF011663">
    <property type="entry name" value="PRK15083.1"/>
    <property type="match status" value="1"/>
</dbReference>
<comment type="subcellular location">
    <subcellularLocation>
        <location evidence="3">Cell membrane</location>
        <topology evidence="3">Multi-pass membrane protein</topology>
    </subcellularLocation>
</comment>
<dbReference type="InterPro" id="IPR003501">
    <property type="entry name" value="PTS_EIIB_2/3"/>
</dbReference>
<feature type="transmembrane region" description="Helical" evidence="16">
    <location>
        <begin position="209"/>
        <end position="230"/>
    </location>
</feature>
<keyword evidence="20" id="KW-1185">Reference proteome</keyword>
<feature type="transmembrane region" description="Helical" evidence="16">
    <location>
        <begin position="156"/>
        <end position="177"/>
    </location>
</feature>
<name>A0A5S5AKQ1_9FIRM</name>
<dbReference type="InterPro" id="IPR004718">
    <property type="entry name" value="PTS_IIC_mtl"/>
</dbReference>
<protein>
    <recommendedName>
        <fullName evidence="5">PTS system mannitol-specific EIICB component</fullName>
        <ecNumber evidence="4">2.7.1.197</ecNumber>
    </recommendedName>
    <alternativeName>
        <fullName evidence="15">EIICB-Mtl</fullName>
    </alternativeName>
</protein>
<dbReference type="PANTHER" id="PTHR30181">
    <property type="entry name" value="MANNITOL PERMEASE IIC COMPONENT"/>
    <property type="match status" value="1"/>
</dbReference>
<dbReference type="CDD" id="cd05567">
    <property type="entry name" value="PTS_IIB_mannitol"/>
    <property type="match status" value="1"/>
</dbReference>
<evidence type="ECO:0000256" key="12">
    <source>
        <dbReference type="ARBA" id="ARBA00022692"/>
    </source>
</evidence>
<keyword evidence="6" id="KW-0813">Transport</keyword>
<evidence type="ECO:0000256" key="16">
    <source>
        <dbReference type="SAM" id="Phobius"/>
    </source>
</evidence>
<keyword evidence="7" id="KW-1003">Cell membrane</keyword>
<dbReference type="GO" id="GO:0022872">
    <property type="term" value="F:protein-N(PI)-phosphohistidine-mannitol phosphotransferase system transmembrane transporter activity"/>
    <property type="evidence" value="ECO:0007669"/>
    <property type="project" value="InterPro"/>
</dbReference>
<keyword evidence="10" id="KW-0808">Transferase</keyword>
<evidence type="ECO:0000256" key="1">
    <source>
        <dbReference type="ARBA" id="ARBA00001655"/>
    </source>
</evidence>
<dbReference type="Pfam" id="PF02378">
    <property type="entry name" value="PTS_EIIC"/>
    <property type="match status" value="1"/>
</dbReference>
<dbReference type="InterPro" id="IPR036095">
    <property type="entry name" value="PTS_EIIB-like_sf"/>
</dbReference>
<accession>A0A5S5AKQ1</accession>
<dbReference type="GO" id="GO:0090563">
    <property type="term" value="F:protein-phosphocysteine-sugar phosphotransferase activity"/>
    <property type="evidence" value="ECO:0007669"/>
    <property type="project" value="TreeGrafter"/>
</dbReference>
<evidence type="ECO:0000256" key="8">
    <source>
        <dbReference type="ARBA" id="ARBA00022553"/>
    </source>
</evidence>
<evidence type="ECO:0000256" key="14">
    <source>
        <dbReference type="ARBA" id="ARBA00023136"/>
    </source>
</evidence>
<comment type="function">
    <text evidence="2">The phosphoenolpyruvate-dependent sugar phosphotransferase system (sugar PTS), a major carbohydrate active transport system, catalyzes the phosphorylation of incoming sugar substrates concomitantly with their translocation across the cell membrane. The enzyme II CmtAB PTS system is involved in D-mannitol transport.</text>
</comment>
<keyword evidence="13 16" id="KW-1133">Transmembrane helix</keyword>
<dbReference type="PROSITE" id="PS51099">
    <property type="entry name" value="PTS_EIIB_TYPE_2"/>
    <property type="match status" value="1"/>
</dbReference>
<dbReference type="SUPFAM" id="SSF52794">
    <property type="entry name" value="PTS system IIB component-like"/>
    <property type="match status" value="1"/>
</dbReference>
<evidence type="ECO:0000256" key="10">
    <source>
        <dbReference type="ARBA" id="ARBA00022679"/>
    </source>
</evidence>
<organism evidence="19 20">
    <name type="scientific">Thermosediminibacter litoriperuensis</name>
    <dbReference type="NCBI Taxonomy" id="291989"/>
    <lineage>
        <taxon>Bacteria</taxon>
        <taxon>Bacillati</taxon>
        <taxon>Bacillota</taxon>
        <taxon>Clostridia</taxon>
        <taxon>Thermosediminibacterales</taxon>
        <taxon>Thermosediminibacteraceae</taxon>
        <taxon>Thermosediminibacter</taxon>
    </lineage>
</organism>
<evidence type="ECO:0000259" key="17">
    <source>
        <dbReference type="PROSITE" id="PS51099"/>
    </source>
</evidence>
<proteinExistence type="predicted"/>
<feature type="transmembrane region" description="Helical" evidence="16">
    <location>
        <begin position="308"/>
        <end position="330"/>
    </location>
</feature>
<feature type="transmembrane region" description="Helical" evidence="16">
    <location>
        <begin position="75"/>
        <end position="99"/>
    </location>
</feature>
<dbReference type="GO" id="GO:0005886">
    <property type="term" value="C:plasma membrane"/>
    <property type="evidence" value="ECO:0007669"/>
    <property type="project" value="UniProtKB-SubCell"/>
</dbReference>
<dbReference type="InterPro" id="IPR013014">
    <property type="entry name" value="PTS_EIIC_2"/>
</dbReference>
<dbReference type="Pfam" id="PF02302">
    <property type="entry name" value="PTS_IIB"/>
    <property type="match status" value="1"/>
</dbReference>
<keyword evidence="11" id="KW-0598">Phosphotransferase system</keyword>
<dbReference type="NCBIfam" id="TIGR00851">
    <property type="entry name" value="mtlA"/>
    <property type="match status" value="1"/>
</dbReference>
<keyword evidence="14 16" id="KW-0472">Membrane</keyword>
<comment type="catalytic activity">
    <reaction evidence="1">
        <text>D-mannitol(out) + N(pros)-phospho-L-histidyl-[protein] = D-mannitol 1-phosphate(in) + L-histidyl-[protein]</text>
        <dbReference type="Rhea" id="RHEA:33363"/>
        <dbReference type="Rhea" id="RHEA-COMP:9745"/>
        <dbReference type="Rhea" id="RHEA-COMP:9746"/>
        <dbReference type="ChEBI" id="CHEBI:16899"/>
        <dbReference type="ChEBI" id="CHEBI:29979"/>
        <dbReference type="ChEBI" id="CHEBI:61381"/>
        <dbReference type="ChEBI" id="CHEBI:64837"/>
        <dbReference type="EC" id="2.7.1.197"/>
    </reaction>
</comment>
<evidence type="ECO:0000259" key="18">
    <source>
        <dbReference type="PROSITE" id="PS51104"/>
    </source>
</evidence>
<feature type="domain" description="PTS EIIC type-2" evidence="18">
    <location>
        <begin position="8"/>
        <end position="343"/>
    </location>
</feature>
<keyword evidence="8" id="KW-0597">Phosphoprotein</keyword>
<dbReference type="PANTHER" id="PTHR30181:SF2">
    <property type="entry name" value="PTS SYSTEM MANNITOL-SPECIFIC EIICBA COMPONENT"/>
    <property type="match status" value="1"/>
</dbReference>
<evidence type="ECO:0000256" key="7">
    <source>
        <dbReference type="ARBA" id="ARBA00022475"/>
    </source>
</evidence>
<dbReference type="InterPro" id="IPR003352">
    <property type="entry name" value="PTS_EIIC"/>
</dbReference>
<dbReference type="AlphaFoldDB" id="A0A5S5AKQ1"/>
<dbReference type="PROSITE" id="PS51104">
    <property type="entry name" value="PTS_EIIC_TYPE_2"/>
    <property type="match status" value="1"/>
</dbReference>
<evidence type="ECO:0000256" key="5">
    <source>
        <dbReference type="ARBA" id="ARBA00021825"/>
    </source>
</evidence>
<evidence type="ECO:0000256" key="15">
    <source>
        <dbReference type="ARBA" id="ARBA00033349"/>
    </source>
</evidence>
<keyword evidence="9" id="KW-0762">Sugar transport</keyword>
<sequence length="454" mass="47573">MRAKIQAFGRFLSGMVMPNIGAFIAWGLITAFFIPTGWVPNEHLGKLVGPMIVYLLPLLIGYTGGRMVHGVRGGVVGAVATMGVVVGADIPMFMGAMIMGPLGGYVIKKFDEAVQDKIPAGFEMLVNNFSAGIIGMIVTLLAYVAIGPVVLGLNRVLAAGVQAIVSAGLLPLASIFIEPGKILFLNNAINHGILAPLGVAQVAEKGKSIFFLLETNPGPGLGVLLAYWLVGRGMAKQSAPGAIIIHFFGGIHEIYFPYVLMNPVLIVAVILGGATGVFTFTILGAGLVATPSPGSIFAEIAMAPRGGLFPVLAGITLSAVVSFLVSSVLLRRFAQEEEDFQAAQQMVNQLKGGQAAGAVQKRTAVRKIVFACDGGMGSSAMGASVLRGKIREAALDVEVVHAAINEIPGDADIVISHRELTSRAKAKAPDAEHISIEAFVNNPVYDEIVQRLKK</sequence>
<keyword evidence="12 16" id="KW-0812">Transmembrane</keyword>
<dbReference type="InterPro" id="IPR050893">
    <property type="entry name" value="Sugar_PTS"/>
</dbReference>
<evidence type="ECO:0000256" key="4">
    <source>
        <dbReference type="ARBA" id="ARBA00011909"/>
    </source>
</evidence>
<dbReference type="Proteomes" id="UP000322294">
    <property type="component" value="Unassembled WGS sequence"/>
</dbReference>
<evidence type="ECO:0000256" key="3">
    <source>
        <dbReference type="ARBA" id="ARBA00004651"/>
    </source>
</evidence>
<feature type="transmembrane region" description="Helical" evidence="16">
    <location>
        <begin position="129"/>
        <end position="151"/>
    </location>
</feature>
<feature type="transmembrane region" description="Helical" evidence="16">
    <location>
        <begin position="20"/>
        <end position="38"/>
    </location>
</feature>
<dbReference type="InterPro" id="IPR013011">
    <property type="entry name" value="PTS_EIIB_2"/>
</dbReference>
<evidence type="ECO:0000256" key="6">
    <source>
        <dbReference type="ARBA" id="ARBA00022448"/>
    </source>
</evidence>
<reference evidence="19 20" key="1">
    <citation type="submission" date="2019-07" db="EMBL/GenBank/DDBJ databases">
        <title>Genomic Encyclopedia of Type Strains, Phase I: the one thousand microbial genomes (KMG-I) project.</title>
        <authorList>
            <person name="Kyrpides N."/>
        </authorList>
    </citation>
    <scope>NUCLEOTIDE SEQUENCE [LARGE SCALE GENOMIC DNA]</scope>
    <source>
        <strain evidence="19 20">DSM 16647</strain>
    </source>
</reference>
<evidence type="ECO:0000256" key="11">
    <source>
        <dbReference type="ARBA" id="ARBA00022683"/>
    </source>
</evidence>
<dbReference type="EC" id="2.7.1.197" evidence="4"/>
<dbReference type="Gene3D" id="3.40.50.2300">
    <property type="match status" value="1"/>
</dbReference>
<feature type="domain" description="PTS EIIB type-2" evidence="17">
    <location>
        <begin position="366"/>
        <end position="454"/>
    </location>
</feature>
<evidence type="ECO:0000313" key="19">
    <source>
        <dbReference type="EMBL" id="TYP51667.1"/>
    </source>
</evidence>
<gene>
    <name evidence="19" type="ORF">LZ11_01790</name>
</gene>